<dbReference type="EMBL" id="JARVKF010000224">
    <property type="protein sequence ID" value="KAK9420580.1"/>
    <property type="molecule type" value="Genomic_DNA"/>
</dbReference>
<keyword evidence="7 10" id="KW-0472">Membrane</keyword>
<feature type="transmembrane region" description="Helical" evidence="10">
    <location>
        <begin position="384"/>
        <end position="404"/>
    </location>
</feature>
<comment type="subcellular location">
    <subcellularLocation>
        <location evidence="1">Membrane</location>
        <topology evidence="1">Multi-pass membrane protein</topology>
    </subcellularLocation>
</comment>
<evidence type="ECO:0000256" key="3">
    <source>
        <dbReference type="ARBA" id="ARBA00022448"/>
    </source>
</evidence>
<dbReference type="InterPro" id="IPR020846">
    <property type="entry name" value="MFS_dom"/>
</dbReference>
<dbReference type="Pfam" id="PF00083">
    <property type="entry name" value="Sugar_tr"/>
    <property type="match status" value="1"/>
</dbReference>
<feature type="transmembrane region" description="Helical" evidence="10">
    <location>
        <begin position="66"/>
        <end position="88"/>
    </location>
</feature>
<dbReference type="PANTHER" id="PTHR48022:SF34">
    <property type="entry name" value="MAJOR FACILITATOR SUPERFAMILY (MFS) PROFILE DOMAIN-CONTAINING PROTEIN-RELATED"/>
    <property type="match status" value="1"/>
</dbReference>
<evidence type="ECO:0000256" key="7">
    <source>
        <dbReference type="ARBA" id="ARBA00023136"/>
    </source>
</evidence>
<name>A0ABR2V0X3_9PEZI</name>
<comment type="caution">
    <text evidence="12">The sequence shown here is derived from an EMBL/GenBank/DDBJ whole genome shotgun (WGS) entry which is preliminary data.</text>
</comment>
<sequence length="537" mass="60119">MGILSLNEDRPTPSAVYNWRVYTSAAVASFASCMIGYDSAFIGTTLSLPSFVAEFNFASYSPSELALVSANIVSVYQAGAFFGSLFAYVSNWYLGRKKTLWVFVAVFLLGAGLMLGANGQRGLGLILAGRVLAGIGVGACSMTVPIYISELAPPAIRGRLVGIYELGWQIGGLVGFWINYGVNTTMAPSHRQWLIPFAVQLIPAGLLMIGAFWIKESPRWLFSKDRREEALANLCWIRNLDANDLYIIEEVNFIDEDHERYKQEVGAGFWKPFAALKQPKVLYRFFLGGMLFLWQNGSGINAINYYSPTVFKSIGITGTNTSFLTTGIFGVVKTAVTFVWLLYLIDNLGRRRLLMIGSFGGSMCMWFIGSYIKIANVSANPTGGLSSGGIAAIFFFYLWTAFYTPSWNGTPWVLNSEMFDQNTRALGQASAAANNWFWNFIISRFTPQMFLTMKYGVYFFFASLMLLSSIFVFFLIPETKSVPLEAMDRLWQTRPVRKANKIIMEELRAQDEEFRHNADGVDLKERNKQNVEQKEMA</sequence>
<evidence type="ECO:0000256" key="8">
    <source>
        <dbReference type="ARBA" id="ARBA00043213"/>
    </source>
</evidence>
<evidence type="ECO:0000259" key="11">
    <source>
        <dbReference type="PROSITE" id="PS50850"/>
    </source>
</evidence>
<keyword evidence="6 10" id="KW-1133">Transmembrane helix</keyword>
<evidence type="ECO:0000313" key="12">
    <source>
        <dbReference type="EMBL" id="KAK9420580.1"/>
    </source>
</evidence>
<feature type="transmembrane region" description="Helical" evidence="10">
    <location>
        <begin position="455"/>
        <end position="476"/>
    </location>
</feature>
<evidence type="ECO:0000256" key="2">
    <source>
        <dbReference type="ARBA" id="ARBA00010992"/>
    </source>
</evidence>
<dbReference type="Gene3D" id="1.20.1250.20">
    <property type="entry name" value="MFS general substrate transporter like domains"/>
    <property type="match status" value="1"/>
</dbReference>
<feature type="transmembrane region" description="Helical" evidence="10">
    <location>
        <begin position="100"/>
        <end position="117"/>
    </location>
</feature>
<keyword evidence="3 9" id="KW-0813">Transport</keyword>
<dbReference type="InterPro" id="IPR005828">
    <property type="entry name" value="MFS_sugar_transport-like"/>
</dbReference>
<dbReference type="PROSITE" id="PS00217">
    <property type="entry name" value="SUGAR_TRANSPORT_2"/>
    <property type="match status" value="1"/>
</dbReference>
<dbReference type="SUPFAM" id="SSF103473">
    <property type="entry name" value="MFS general substrate transporter"/>
    <property type="match status" value="1"/>
</dbReference>
<comment type="similarity">
    <text evidence="2 9">Belongs to the major facilitator superfamily. Sugar transporter (TC 2.A.1.1) family.</text>
</comment>
<dbReference type="NCBIfam" id="TIGR00879">
    <property type="entry name" value="SP"/>
    <property type="match status" value="1"/>
</dbReference>
<dbReference type="InterPro" id="IPR036259">
    <property type="entry name" value="MFS_trans_sf"/>
</dbReference>
<dbReference type="PANTHER" id="PTHR48022">
    <property type="entry name" value="PLASTIDIC GLUCOSE TRANSPORTER 4"/>
    <property type="match status" value="1"/>
</dbReference>
<dbReference type="PROSITE" id="PS50850">
    <property type="entry name" value="MFS"/>
    <property type="match status" value="1"/>
</dbReference>
<gene>
    <name evidence="12" type="ORF">SUNI508_06320</name>
</gene>
<evidence type="ECO:0000256" key="1">
    <source>
        <dbReference type="ARBA" id="ARBA00004141"/>
    </source>
</evidence>
<feature type="transmembrane region" description="Helical" evidence="10">
    <location>
        <begin position="21"/>
        <end position="46"/>
    </location>
</feature>
<feature type="transmembrane region" description="Helical" evidence="10">
    <location>
        <begin position="123"/>
        <end position="148"/>
    </location>
</feature>
<feature type="domain" description="Major facilitator superfamily (MFS) profile" evidence="11">
    <location>
        <begin position="24"/>
        <end position="480"/>
    </location>
</feature>
<dbReference type="CDD" id="cd17356">
    <property type="entry name" value="MFS_HXT"/>
    <property type="match status" value="1"/>
</dbReference>
<feature type="transmembrane region" description="Helical" evidence="10">
    <location>
        <begin position="160"/>
        <end position="181"/>
    </location>
</feature>
<evidence type="ECO:0000256" key="4">
    <source>
        <dbReference type="ARBA" id="ARBA00022692"/>
    </source>
</evidence>
<evidence type="ECO:0000256" key="10">
    <source>
        <dbReference type="SAM" id="Phobius"/>
    </source>
</evidence>
<feature type="transmembrane region" description="Helical" evidence="10">
    <location>
        <begin position="352"/>
        <end position="372"/>
    </location>
</feature>
<feature type="transmembrane region" description="Helical" evidence="10">
    <location>
        <begin position="281"/>
        <end position="303"/>
    </location>
</feature>
<feature type="transmembrane region" description="Helical" evidence="10">
    <location>
        <begin position="193"/>
        <end position="214"/>
    </location>
</feature>
<dbReference type="PRINTS" id="PR00171">
    <property type="entry name" value="SUGRTRNSPORT"/>
</dbReference>
<dbReference type="Proteomes" id="UP001408356">
    <property type="component" value="Unassembled WGS sequence"/>
</dbReference>
<reference evidence="12 13" key="1">
    <citation type="journal article" date="2024" name="J. Plant Pathol.">
        <title>Sequence and assembly of the genome of Seiridium unicorne, isolate CBS 538.82, causal agent of cypress canker disease.</title>
        <authorList>
            <person name="Scali E."/>
            <person name="Rocca G.D."/>
            <person name="Danti R."/>
            <person name="Garbelotto M."/>
            <person name="Barberini S."/>
            <person name="Baroncelli R."/>
            <person name="Emiliani G."/>
        </authorList>
    </citation>
    <scope>NUCLEOTIDE SEQUENCE [LARGE SCALE GENOMIC DNA]</scope>
    <source>
        <strain evidence="12 13">BM-138-508</strain>
    </source>
</reference>
<accession>A0ABR2V0X3</accession>
<keyword evidence="13" id="KW-1185">Reference proteome</keyword>
<dbReference type="PROSITE" id="PS00216">
    <property type="entry name" value="SUGAR_TRANSPORT_1"/>
    <property type="match status" value="1"/>
</dbReference>
<dbReference type="InterPro" id="IPR005829">
    <property type="entry name" value="Sugar_transporter_CS"/>
</dbReference>
<protein>
    <recommendedName>
        <fullName evidence="8">Quinate transporter</fullName>
    </recommendedName>
</protein>
<dbReference type="InterPro" id="IPR050360">
    <property type="entry name" value="MFS_Sugar_Transporters"/>
</dbReference>
<organism evidence="12 13">
    <name type="scientific">Seiridium unicorne</name>
    <dbReference type="NCBI Taxonomy" id="138068"/>
    <lineage>
        <taxon>Eukaryota</taxon>
        <taxon>Fungi</taxon>
        <taxon>Dikarya</taxon>
        <taxon>Ascomycota</taxon>
        <taxon>Pezizomycotina</taxon>
        <taxon>Sordariomycetes</taxon>
        <taxon>Xylariomycetidae</taxon>
        <taxon>Amphisphaeriales</taxon>
        <taxon>Sporocadaceae</taxon>
        <taxon>Seiridium</taxon>
    </lineage>
</organism>
<feature type="transmembrane region" description="Helical" evidence="10">
    <location>
        <begin position="323"/>
        <end position="345"/>
    </location>
</feature>
<keyword evidence="4 10" id="KW-0812">Transmembrane</keyword>
<evidence type="ECO:0000313" key="13">
    <source>
        <dbReference type="Proteomes" id="UP001408356"/>
    </source>
</evidence>
<evidence type="ECO:0000256" key="6">
    <source>
        <dbReference type="ARBA" id="ARBA00022989"/>
    </source>
</evidence>
<proteinExistence type="inferred from homology"/>
<dbReference type="InterPro" id="IPR003663">
    <property type="entry name" value="Sugar/inositol_transpt"/>
</dbReference>
<evidence type="ECO:0000256" key="9">
    <source>
        <dbReference type="RuleBase" id="RU003346"/>
    </source>
</evidence>
<keyword evidence="5" id="KW-0672">Quinate metabolism</keyword>
<evidence type="ECO:0000256" key="5">
    <source>
        <dbReference type="ARBA" id="ARBA00022911"/>
    </source>
</evidence>